<evidence type="ECO:0008006" key="4">
    <source>
        <dbReference type="Google" id="ProtNLM"/>
    </source>
</evidence>
<comment type="caution">
    <text evidence="2">The sequence shown here is derived from an EMBL/GenBank/DDBJ whole genome shotgun (WGS) entry which is preliminary data.</text>
</comment>
<feature type="transmembrane region" description="Helical" evidence="1">
    <location>
        <begin position="26"/>
        <end position="45"/>
    </location>
</feature>
<proteinExistence type="predicted"/>
<keyword evidence="1" id="KW-1133">Transmembrane helix</keyword>
<reference evidence="2" key="1">
    <citation type="submission" date="2021-02" db="EMBL/GenBank/DDBJ databases">
        <authorList>
            <person name="Nowell W R."/>
        </authorList>
    </citation>
    <scope>NUCLEOTIDE SEQUENCE</scope>
</reference>
<organism evidence="2 3">
    <name type="scientific">Adineta steineri</name>
    <dbReference type="NCBI Taxonomy" id="433720"/>
    <lineage>
        <taxon>Eukaryota</taxon>
        <taxon>Metazoa</taxon>
        <taxon>Spiralia</taxon>
        <taxon>Gnathifera</taxon>
        <taxon>Rotifera</taxon>
        <taxon>Eurotatoria</taxon>
        <taxon>Bdelloidea</taxon>
        <taxon>Adinetida</taxon>
        <taxon>Adinetidae</taxon>
        <taxon>Adineta</taxon>
    </lineage>
</organism>
<evidence type="ECO:0000313" key="3">
    <source>
        <dbReference type="Proteomes" id="UP000663868"/>
    </source>
</evidence>
<evidence type="ECO:0000313" key="2">
    <source>
        <dbReference type="EMBL" id="CAF4027582.1"/>
    </source>
</evidence>
<evidence type="ECO:0000256" key="1">
    <source>
        <dbReference type="SAM" id="Phobius"/>
    </source>
</evidence>
<keyword evidence="1" id="KW-0812">Transmembrane</keyword>
<dbReference type="AlphaFoldDB" id="A0A819QD74"/>
<dbReference type="EMBL" id="CAJOBB010003213">
    <property type="protein sequence ID" value="CAF4027582.1"/>
    <property type="molecule type" value="Genomic_DNA"/>
</dbReference>
<accession>A0A819QD74</accession>
<gene>
    <name evidence="2" type="ORF">KXQ929_LOCUS30079</name>
</gene>
<feature type="non-terminal residue" evidence="2">
    <location>
        <position position="320"/>
    </location>
</feature>
<dbReference type="Proteomes" id="UP000663868">
    <property type="component" value="Unassembled WGS sequence"/>
</dbReference>
<sequence length="320" mass="36066">MFNIFPSIPPSTDEHQLRNQRISTRIFIILLTLSLIALILYTSLINTTQTFDINSPTIVQYSQLYSTYTQTLTCACTQVSVNYDKFIQVNYTLHQICTSIFVQDIWISYLYNASATALFFTDDFRGSGSFIFQGLSTFCQLSSQTISNRLTQFYSSQYVSASVTPLQVLQSQSQAFVSQFISSMTNDFLLSISTIRETTQSNGLFSGQLTNYGLYTESNNDVSSFPLLYGNCSCASSATCANESIIYDPTTSFVIFSVPGLYIGCYIIEGLLQSNLECFYNETCINQIQSYFTQYLSMNLTTLDTSLLVRFHMNSTIEEL</sequence>
<name>A0A819QD74_9BILA</name>
<protein>
    <recommendedName>
        <fullName evidence="4">Transmembrane protein</fullName>
    </recommendedName>
</protein>
<keyword evidence="1" id="KW-0472">Membrane</keyword>